<reference evidence="1 2" key="1">
    <citation type="submission" date="2016-06" db="EMBL/GenBank/DDBJ databases">
        <title>Insight into the functional genes involving in sulfur oxidation in Pearl River water.</title>
        <authorList>
            <person name="Luo J."/>
            <person name="Tan X."/>
            <person name="Lin W."/>
        </authorList>
    </citation>
    <scope>NUCLEOTIDE SEQUENCE [LARGE SCALE GENOMIC DNA]</scope>
    <source>
        <strain evidence="1 2">LS2</strain>
    </source>
</reference>
<proteinExistence type="predicted"/>
<evidence type="ECO:0000313" key="1">
    <source>
        <dbReference type="EMBL" id="ANJ67345.1"/>
    </source>
</evidence>
<protein>
    <submittedName>
        <fullName evidence="1">Type I-E CRISPR-associated protein Cse2/CasB</fullName>
    </submittedName>
</protein>
<dbReference type="KEGG" id="haz:A9404_08090"/>
<dbReference type="OrthoDB" id="69928at2"/>
<dbReference type="CDD" id="cd09731">
    <property type="entry name" value="Cse2_I-E"/>
    <property type="match status" value="1"/>
</dbReference>
<evidence type="ECO:0000313" key="2">
    <source>
        <dbReference type="Proteomes" id="UP000078596"/>
    </source>
</evidence>
<dbReference type="NCBIfam" id="TIGR02548">
    <property type="entry name" value="casB_cse2"/>
    <property type="match status" value="1"/>
</dbReference>
<organism evidence="1 2">
    <name type="scientific">Halothiobacillus diazotrophicus</name>
    <dbReference type="NCBI Taxonomy" id="1860122"/>
    <lineage>
        <taxon>Bacteria</taxon>
        <taxon>Pseudomonadati</taxon>
        <taxon>Pseudomonadota</taxon>
        <taxon>Gammaproteobacteria</taxon>
        <taxon>Chromatiales</taxon>
        <taxon>Halothiobacillaceae</taxon>
        <taxon>Halothiobacillus</taxon>
    </lineage>
</organism>
<dbReference type="Pfam" id="PF09485">
    <property type="entry name" value="CRISPR_Cse2"/>
    <property type="match status" value="1"/>
</dbReference>
<dbReference type="InterPro" id="IPR038287">
    <property type="entry name" value="Cse2_sf"/>
</dbReference>
<dbReference type="RefSeq" id="WP_066100021.1">
    <property type="nucleotide sequence ID" value="NZ_CP016027.1"/>
</dbReference>
<keyword evidence="2" id="KW-1185">Reference proteome</keyword>
<dbReference type="EMBL" id="CP016027">
    <property type="protein sequence ID" value="ANJ67345.1"/>
    <property type="molecule type" value="Genomic_DNA"/>
</dbReference>
<accession>A0A191ZHK4</accession>
<dbReference type="Proteomes" id="UP000078596">
    <property type="component" value="Chromosome"/>
</dbReference>
<dbReference type="InterPro" id="IPR013382">
    <property type="entry name" value="CRISPR-assoc_prot_Cse2"/>
</dbReference>
<gene>
    <name evidence="1" type="ORF">A9404_08090</name>
</gene>
<dbReference type="AlphaFoldDB" id="A0A191ZHK4"/>
<dbReference type="Gene3D" id="1.10.520.40">
    <property type="entry name" value="CRISPR-associated protein Cse2"/>
    <property type="match status" value="1"/>
</dbReference>
<name>A0A191ZHK4_9GAMM</name>
<dbReference type="STRING" id="1860122.A9404_08090"/>
<sequence>MSEYIAWLEDMNARDTKVRAVLRRSLAFDPGTHIPAFPYVEPFLKGEAEGWRRQMHYLVAGLWAAHWREGRAGVLTPLAKACALHQLASGSVSTERRFIHLLDADREQLPHRLRQMIALLNEQPIDFQALLNDLLYWNRPDKNVQNAWARAFYRTITPTENIDADTETAA</sequence>